<sequence length="360" mass="39571">MHLEKQESAKATVSHDEHIEVLESKNSSPNLSMQESTLDGHNTQTTHSVGSGAYAEHGPGIDHKIPQDLEKQCKPDLQWSRIRHSMREPFSEFFGVFILILFGDGVVAQVVLSSGEKGSYQSISWGWGIGVMLGVYASGVSGAHINPAVTFTNCVYRKFPWRKFPIYMLAQVLGAMCAAGVVYANYKSAIDVYEGGPDLRTVGLNTSSAGIFCTYPAPFMTKTGQFFSEFIASTILMFCIYSLQDNGNLGAGNLTPLGLFFVIFGIGACFGWETGYAINLARDFGPRLMSYFLGYGNEVWSAGNYYFWVPMVAPFFGCLFGGWLYDVFIFTGESPINTPWMGLKRLIPGGLKSNRVESPV</sequence>
<feature type="region of interest" description="Disordered" evidence="11">
    <location>
        <begin position="1"/>
        <end position="66"/>
    </location>
</feature>
<accession>A0A5M9JN43</accession>
<dbReference type="InterPro" id="IPR023271">
    <property type="entry name" value="Aquaporin-like"/>
</dbReference>
<dbReference type="PANTHER" id="PTHR43829:SF9">
    <property type="entry name" value="AQUAPORIN-9"/>
    <property type="match status" value="1"/>
</dbReference>
<evidence type="ECO:0000256" key="3">
    <source>
        <dbReference type="ARBA" id="ARBA00022448"/>
    </source>
</evidence>
<dbReference type="Gene3D" id="1.20.1080.10">
    <property type="entry name" value="Glycerol uptake facilitator protein"/>
    <property type="match status" value="1"/>
</dbReference>
<feature type="transmembrane region" description="Helical" evidence="12">
    <location>
        <begin position="93"/>
        <end position="112"/>
    </location>
</feature>
<evidence type="ECO:0000313" key="14">
    <source>
        <dbReference type="Proteomes" id="UP000322873"/>
    </source>
</evidence>
<name>A0A5M9JN43_MONFR</name>
<evidence type="ECO:0000256" key="1">
    <source>
        <dbReference type="ARBA" id="ARBA00004141"/>
    </source>
</evidence>
<dbReference type="GO" id="GO:0015254">
    <property type="term" value="F:glycerol channel activity"/>
    <property type="evidence" value="ECO:0007669"/>
    <property type="project" value="TreeGrafter"/>
</dbReference>
<keyword evidence="6 12" id="KW-1133">Transmembrane helix</keyword>
<feature type="compositionally biased region" description="Polar residues" evidence="11">
    <location>
        <begin position="24"/>
        <end position="49"/>
    </location>
</feature>
<dbReference type="GO" id="GO:0005886">
    <property type="term" value="C:plasma membrane"/>
    <property type="evidence" value="ECO:0007669"/>
    <property type="project" value="TreeGrafter"/>
</dbReference>
<feature type="compositionally biased region" description="Basic and acidic residues" evidence="11">
    <location>
        <begin position="1"/>
        <end position="23"/>
    </location>
</feature>
<dbReference type="GO" id="GO:0015250">
    <property type="term" value="F:water channel activity"/>
    <property type="evidence" value="ECO:0007669"/>
    <property type="project" value="TreeGrafter"/>
</dbReference>
<dbReference type="InterPro" id="IPR022357">
    <property type="entry name" value="MIP_CS"/>
</dbReference>
<evidence type="ECO:0000256" key="4">
    <source>
        <dbReference type="ARBA" id="ARBA00022692"/>
    </source>
</evidence>
<dbReference type="EMBL" id="VICG01000008">
    <property type="protein sequence ID" value="KAA8569222.1"/>
    <property type="molecule type" value="Genomic_DNA"/>
</dbReference>
<comment type="caution">
    <text evidence="13">The sequence shown here is derived from an EMBL/GenBank/DDBJ whole genome shotgun (WGS) entry which is preliminary data.</text>
</comment>
<gene>
    <name evidence="13" type="ORF">EYC84_000889</name>
</gene>
<evidence type="ECO:0000256" key="12">
    <source>
        <dbReference type="SAM" id="Phobius"/>
    </source>
</evidence>
<dbReference type="PROSITE" id="PS00221">
    <property type="entry name" value="MIP"/>
    <property type="match status" value="1"/>
</dbReference>
<evidence type="ECO:0000256" key="10">
    <source>
        <dbReference type="RuleBase" id="RU000477"/>
    </source>
</evidence>
<dbReference type="CDD" id="cd00333">
    <property type="entry name" value="MIP"/>
    <property type="match status" value="1"/>
</dbReference>
<dbReference type="InterPro" id="IPR000425">
    <property type="entry name" value="MIP"/>
</dbReference>
<feature type="transmembrane region" description="Helical" evidence="12">
    <location>
        <begin position="166"/>
        <end position="186"/>
    </location>
</feature>
<evidence type="ECO:0000313" key="13">
    <source>
        <dbReference type="EMBL" id="KAA8569222.1"/>
    </source>
</evidence>
<evidence type="ECO:0000256" key="9">
    <source>
        <dbReference type="ARBA" id="ARBA00049405"/>
    </source>
</evidence>
<evidence type="ECO:0008006" key="15">
    <source>
        <dbReference type="Google" id="ProtNLM"/>
    </source>
</evidence>
<reference evidence="13 14" key="1">
    <citation type="submission" date="2019-06" db="EMBL/GenBank/DDBJ databases">
        <title>Genome Sequence of the Brown Rot Fungal Pathogen Monilinia fructicola.</title>
        <authorList>
            <person name="De Miccolis Angelini R.M."/>
            <person name="Landi L."/>
            <person name="Abate D."/>
            <person name="Pollastro S."/>
            <person name="Romanazzi G."/>
            <person name="Faretra F."/>
        </authorList>
    </citation>
    <scope>NUCLEOTIDE SEQUENCE [LARGE SCALE GENOMIC DNA]</scope>
    <source>
        <strain evidence="13 14">Mfrc123</strain>
    </source>
</reference>
<evidence type="ECO:0000256" key="5">
    <source>
        <dbReference type="ARBA" id="ARBA00022737"/>
    </source>
</evidence>
<feature type="transmembrane region" description="Helical" evidence="12">
    <location>
        <begin position="305"/>
        <end position="325"/>
    </location>
</feature>
<keyword evidence="7 12" id="KW-0472">Membrane</keyword>
<proteinExistence type="inferred from homology"/>
<dbReference type="SUPFAM" id="SSF81338">
    <property type="entry name" value="Aquaporin-like"/>
    <property type="match status" value="1"/>
</dbReference>
<dbReference type="VEuPathDB" id="FungiDB:MFRU_004g00720"/>
<dbReference type="AlphaFoldDB" id="A0A5M9JN43"/>
<comment type="subcellular location">
    <subcellularLocation>
        <location evidence="1">Membrane</location>
        <topology evidence="1">Multi-pass membrane protein</topology>
    </subcellularLocation>
</comment>
<evidence type="ECO:0000256" key="7">
    <source>
        <dbReference type="ARBA" id="ARBA00023136"/>
    </source>
</evidence>
<feature type="transmembrane region" description="Helical" evidence="12">
    <location>
        <begin position="255"/>
        <end position="278"/>
    </location>
</feature>
<evidence type="ECO:0000256" key="2">
    <source>
        <dbReference type="ARBA" id="ARBA00006175"/>
    </source>
</evidence>
<dbReference type="FunFam" id="1.20.1080.10:FF:000027">
    <property type="entry name" value="MIP aquaporin"/>
    <property type="match status" value="1"/>
</dbReference>
<dbReference type="InterPro" id="IPR050363">
    <property type="entry name" value="MIP/Aquaporin"/>
</dbReference>
<evidence type="ECO:0000256" key="8">
    <source>
        <dbReference type="ARBA" id="ARBA00034651"/>
    </source>
</evidence>
<feature type="transmembrane region" description="Helical" evidence="12">
    <location>
        <begin position="124"/>
        <end position="145"/>
    </location>
</feature>
<protein>
    <recommendedName>
        <fullName evidence="15">Aquaporin</fullName>
    </recommendedName>
</protein>
<dbReference type="Pfam" id="PF00230">
    <property type="entry name" value="MIP"/>
    <property type="match status" value="1"/>
</dbReference>
<dbReference type="NCBIfam" id="TIGR00861">
    <property type="entry name" value="MIP"/>
    <property type="match status" value="1"/>
</dbReference>
<organism evidence="13 14">
    <name type="scientific">Monilinia fructicola</name>
    <name type="common">Brown rot fungus</name>
    <name type="synonym">Ciboria fructicola</name>
    <dbReference type="NCBI Taxonomy" id="38448"/>
    <lineage>
        <taxon>Eukaryota</taxon>
        <taxon>Fungi</taxon>
        <taxon>Dikarya</taxon>
        <taxon>Ascomycota</taxon>
        <taxon>Pezizomycotina</taxon>
        <taxon>Leotiomycetes</taxon>
        <taxon>Helotiales</taxon>
        <taxon>Sclerotiniaceae</taxon>
        <taxon>Monilinia</taxon>
    </lineage>
</organism>
<comment type="catalytic activity">
    <reaction evidence="9">
        <text>glycerol(in) = glycerol(out)</text>
        <dbReference type="Rhea" id="RHEA:29675"/>
        <dbReference type="ChEBI" id="CHEBI:17754"/>
    </reaction>
</comment>
<comment type="similarity">
    <text evidence="2 10">Belongs to the MIP/aquaporin (TC 1.A.8) family.</text>
</comment>
<evidence type="ECO:0000256" key="6">
    <source>
        <dbReference type="ARBA" id="ARBA00022989"/>
    </source>
</evidence>
<comment type="catalytic activity">
    <reaction evidence="8">
        <text>H2O(in) = H2O(out)</text>
        <dbReference type="Rhea" id="RHEA:29667"/>
        <dbReference type="ChEBI" id="CHEBI:15377"/>
    </reaction>
</comment>
<keyword evidence="5" id="KW-0677">Repeat</keyword>
<feature type="transmembrane region" description="Helical" evidence="12">
    <location>
        <begin position="226"/>
        <end position="243"/>
    </location>
</feature>
<dbReference type="PRINTS" id="PR00783">
    <property type="entry name" value="MINTRINSICP"/>
</dbReference>
<evidence type="ECO:0000256" key="11">
    <source>
        <dbReference type="SAM" id="MobiDB-lite"/>
    </source>
</evidence>
<keyword evidence="14" id="KW-1185">Reference proteome</keyword>
<dbReference type="OrthoDB" id="3222at2759"/>
<dbReference type="Proteomes" id="UP000322873">
    <property type="component" value="Unassembled WGS sequence"/>
</dbReference>
<dbReference type="PANTHER" id="PTHR43829">
    <property type="entry name" value="AQUAPORIN OR AQUAGLYCEROPORIN RELATED"/>
    <property type="match status" value="1"/>
</dbReference>
<keyword evidence="3 10" id="KW-0813">Transport</keyword>
<keyword evidence="4 10" id="KW-0812">Transmembrane</keyword>